<dbReference type="InterPro" id="IPR036390">
    <property type="entry name" value="WH_DNA-bd_sf"/>
</dbReference>
<dbReference type="Gene3D" id="1.10.10.10">
    <property type="entry name" value="Winged helix-like DNA-binding domain superfamily/Winged helix DNA-binding domain"/>
    <property type="match status" value="1"/>
</dbReference>
<dbReference type="GO" id="GO:0006950">
    <property type="term" value="P:response to stress"/>
    <property type="evidence" value="ECO:0007669"/>
    <property type="project" value="TreeGrafter"/>
</dbReference>
<gene>
    <name evidence="2" type="ORF">SAMN02745216_00740</name>
</gene>
<organism evidence="2 3">
    <name type="scientific">Desulfatibacillum alkenivorans DSM 16219</name>
    <dbReference type="NCBI Taxonomy" id="1121393"/>
    <lineage>
        <taxon>Bacteria</taxon>
        <taxon>Pseudomonadati</taxon>
        <taxon>Thermodesulfobacteriota</taxon>
        <taxon>Desulfobacteria</taxon>
        <taxon>Desulfobacterales</taxon>
        <taxon>Desulfatibacillaceae</taxon>
        <taxon>Desulfatibacillum</taxon>
    </lineage>
</organism>
<dbReference type="PRINTS" id="PR00598">
    <property type="entry name" value="HTHMARR"/>
</dbReference>
<dbReference type="Proteomes" id="UP000183994">
    <property type="component" value="Unassembled WGS sequence"/>
</dbReference>
<evidence type="ECO:0000259" key="1">
    <source>
        <dbReference type="PROSITE" id="PS50995"/>
    </source>
</evidence>
<dbReference type="InterPro" id="IPR000835">
    <property type="entry name" value="HTH_MarR-typ"/>
</dbReference>
<dbReference type="STRING" id="1121393.SAMN02745216_00740"/>
<dbReference type="PROSITE" id="PS50995">
    <property type="entry name" value="HTH_MARR_2"/>
    <property type="match status" value="1"/>
</dbReference>
<keyword evidence="3" id="KW-1185">Reference proteome</keyword>
<protein>
    <submittedName>
        <fullName evidence="2">Transcriptional regulator, MarR family</fullName>
    </submittedName>
</protein>
<evidence type="ECO:0000313" key="3">
    <source>
        <dbReference type="Proteomes" id="UP000183994"/>
    </source>
</evidence>
<sequence>MPSNDLLIYQFARAQLRVRTRLQNAFAENEIAVSPMQARILFALKGRSPRTMTQLSKALSTDNAAITRLVEKLVKMGVVERKNSPHDRRAYLIEITPRGNEEIAKAEAVMHLVNEEFSALFTPDQKAVLQGFLSEIEGVFQKNGPAPAPEPFNLDFEIEGLEELCVPHALW</sequence>
<dbReference type="PANTHER" id="PTHR33164">
    <property type="entry name" value="TRANSCRIPTIONAL REGULATOR, MARR FAMILY"/>
    <property type="match status" value="1"/>
</dbReference>
<dbReference type="SUPFAM" id="SSF46785">
    <property type="entry name" value="Winged helix' DNA-binding domain"/>
    <property type="match status" value="1"/>
</dbReference>
<reference evidence="3" key="1">
    <citation type="submission" date="2016-11" db="EMBL/GenBank/DDBJ databases">
        <authorList>
            <person name="Varghese N."/>
            <person name="Submissions S."/>
        </authorList>
    </citation>
    <scope>NUCLEOTIDE SEQUENCE [LARGE SCALE GENOMIC DNA]</scope>
    <source>
        <strain evidence="3">DSM 16219</strain>
    </source>
</reference>
<dbReference type="PANTHER" id="PTHR33164:SF43">
    <property type="entry name" value="HTH-TYPE TRANSCRIPTIONAL REPRESSOR YETL"/>
    <property type="match status" value="1"/>
</dbReference>
<evidence type="ECO:0000313" key="2">
    <source>
        <dbReference type="EMBL" id="SHI93545.1"/>
    </source>
</evidence>
<dbReference type="SMART" id="SM00347">
    <property type="entry name" value="HTH_MARR"/>
    <property type="match status" value="1"/>
</dbReference>
<dbReference type="EMBL" id="FQZU01000003">
    <property type="protein sequence ID" value="SHI93545.1"/>
    <property type="molecule type" value="Genomic_DNA"/>
</dbReference>
<proteinExistence type="predicted"/>
<dbReference type="GO" id="GO:0003700">
    <property type="term" value="F:DNA-binding transcription factor activity"/>
    <property type="evidence" value="ECO:0007669"/>
    <property type="project" value="InterPro"/>
</dbReference>
<dbReference type="InterPro" id="IPR036388">
    <property type="entry name" value="WH-like_DNA-bd_sf"/>
</dbReference>
<feature type="domain" description="HTH marR-type" evidence="1">
    <location>
        <begin position="4"/>
        <end position="138"/>
    </location>
</feature>
<name>A0A1M6F776_9BACT</name>
<dbReference type="Pfam" id="PF12802">
    <property type="entry name" value="MarR_2"/>
    <property type="match status" value="1"/>
</dbReference>
<dbReference type="AlphaFoldDB" id="A0A1M6F776"/>
<dbReference type="InterPro" id="IPR039422">
    <property type="entry name" value="MarR/SlyA-like"/>
</dbReference>
<accession>A0A1M6F776</accession>
<dbReference type="RefSeq" id="WP_170868257.1">
    <property type="nucleotide sequence ID" value="NZ_FQZU01000003.1"/>
</dbReference>